<protein>
    <submittedName>
        <fullName evidence="1">Uncharacterized protein</fullName>
    </submittedName>
</protein>
<dbReference type="STRING" id="420998.JDO7802_00222"/>
<proteinExistence type="predicted"/>
<dbReference type="EMBL" id="CXSU01000005">
    <property type="protein sequence ID" value="CTQ48220.1"/>
    <property type="molecule type" value="Genomic_DNA"/>
</dbReference>
<gene>
    <name evidence="1" type="ORF">JDO7802_00222</name>
</gene>
<evidence type="ECO:0000313" key="1">
    <source>
        <dbReference type="EMBL" id="CTQ48220.1"/>
    </source>
</evidence>
<sequence>MMASLLVGVAMMTSVMVELIGRQIAVMAGRRDDLMEIPETSTVGAE</sequence>
<name>A0A0M6YE14_9RHOB</name>
<dbReference type="Proteomes" id="UP000049222">
    <property type="component" value="Unassembled WGS sequence"/>
</dbReference>
<accession>A0A0M6YE14</accession>
<dbReference type="AlphaFoldDB" id="A0A0M6YE14"/>
<evidence type="ECO:0000313" key="2">
    <source>
        <dbReference type="Proteomes" id="UP000049222"/>
    </source>
</evidence>
<reference evidence="1 2" key="1">
    <citation type="submission" date="2015-07" db="EMBL/GenBank/DDBJ databases">
        <authorList>
            <person name="Noorani M."/>
        </authorList>
    </citation>
    <scope>NUCLEOTIDE SEQUENCE [LARGE SCALE GENOMIC DNA]</scope>
    <source>
        <strain evidence="1 2">CECT 7802</strain>
    </source>
</reference>
<organism evidence="1 2">
    <name type="scientific">Jannaschia donghaensis</name>
    <dbReference type="NCBI Taxonomy" id="420998"/>
    <lineage>
        <taxon>Bacteria</taxon>
        <taxon>Pseudomonadati</taxon>
        <taxon>Pseudomonadota</taxon>
        <taxon>Alphaproteobacteria</taxon>
        <taxon>Rhodobacterales</taxon>
        <taxon>Roseobacteraceae</taxon>
        <taxon>Jannaschia</taxon>
    </lineage>
</organism>
<keyword evidence="2" id="KW-1185">Reference proteome</keyword>